<dbReference type="EMBL" id="DRLI01000172">
    <property type="protein sequence ID" value="HHM02269.1"/>
    <property type="molecule type" value="Genomic_DNA"/>
</dbReference>
<dbReference type="AlphaFoldDB" id="A0A7V5VES5"/>
<dbReference type="SUPFAM" id="SSF56436">
    <property type="entry name" value="C-type lectin-like"/>
    <property type="match status" value="1"/>
</dbReference>
<dbReference type="InterPro" id="IPR042095">
    <property type="entry name" value="SUMF_sf"/>
</dbReference>
<dbReference type="PANTHER" id="PTHR23150">
    <property type="entry name" value="SULFATASE MODIFYING FACTOR 1, 2"/>
    <property type="match status" value="1"/>
</dbReference>
<dbReference type="Gene3D" id="3.90.1580.10">
    <property type="entry name" value="paralog of FGE (formylglycine-generating enzyme)"/>
    <property type="match status" value="1"/>
</dbReference>
<evidence type="ECO:0000313" key="2">
    <source>
        <dbReference type="EMBL" id="HHM02269.1"/>
    </source>
</evidence>
<gene>
    <name evidence="2" type="ORF">ENJ15_04595</name>
</gene>
<dbReference type="PANTHER" id="PTHR23150:SF19">
    <property type="entry name" value="FORMYLGLYCINE-GENERATING ENZYME"/>
    <property type="match status" value="1"/>
</dbReference>
<sequence>MSVNNTISLLLPGQDRSIPSDKILKSLKLKPMRFILTLSLVFILSACGDGLLTKKEPPAATNPKAVSRVEMYPTVAGMALVPGGWFNMGSENADNEKPVHRVYIDDFYMDETEVTVAQFREFTKATRRKMPRQPSWNRGNHPVVNVTWKQAAAYARWAGKRLPTEAEWEYAARGGQMNYDYVFQGSRGYGKNYENIADESMRRVKFHFPVVEGYDDGYVYTAPVASYPPNRFGLYDLNGNVLEWVADWYADRYQAGEQRNPRGPQKGFYRSLRGASWNRSGKYMRASYRSFFNPGVRFEFIGFRCARDAQLPISSQQTPAAGKIQ</sequence>
<proteinExistence type="predicted"/>
<comment type="caution">
    <text evidence="2">The sequence shown here is derived from an EMBL/GenBank/DDBJ whole genome shotgun (WGS) entry which is preliminary data.</text>
</comment>
<protein>
    <submittedName>
        <fullName evidence="2">Formylglycine-generating enzyme family protein</fullName>
    </submittedName>
</protein>
<dbReference type="Pfam" id="PF03781">
    <property type="entry name" value="FGE-sulfatase"/>
    <property type="match status" value="1"/>
</dbReference>
<feature type="domain" description="Sulfatase-modifying factor enzyme-like" evidence="1">
    <location>
        <begin position="75"/>
        <end position="307"/>
    </location>
</feature>
<name>A0A7V5VES5_CALAY</name>
<dbReference type="InterPro" id="IPR016187">
    <property type="entry name" value="CTDL_fold"/>
</dbReference>
<organism evidence="2">
    <name type="scientific">Caldithrix abyssi</name>
    <dbReference type="NCBI Taxonomy" id="187145"/>
    <lineage>
        <taxon>Bacteria</taxon>
        <taxon>Pseudomonadati</taxon>
        <taxon>Calditrichota</taxon>
        <taxon>Calditrichia</taxon>
        <taxon>Calditrichales</taxon>
        <taxon>Calditrichaceae</taxon>
        <taxon>Caldithrix</taxon>
    </lineage>
</organism>
<dbReference type="Proteomes" id="UP000885771">
    <property type="component" value="Unassembled WGS sequence"/>
</dbReference>
<dbReference type="GO" id="GO:0120147">
    <property type="term" value="F:formylglycine-generating oxidase activity"/>
    <property type="evidence" value="ECO:0007669"/>
    <property type="project" value="TreeGrafter"/>
</dbReference>
<dbReference type="InterPro" id="IPR051043">
    <property type="entry name" value="Sulfatase_Mod_Factor_Kinase"/>
</dbReference>
<dbReference type="InterPro" id="IPR005532">
    <property type="entry name" value="SUMF_dom"/>
</dbReference>
<reference evidence="2" key="1">
    <citation type="journal article" date="2020" name="mSystems">
        <title>Genome- and Community-Level Interaction Insights into Carbon Utilization and Element Cycling Functions of Hydrothermarchaeota in Hydrothermal Sediment.</title>
        <authorList>
            <person name="Zhou Z."/>
            <person name="Liu Y."/>
            <person name="Xu W."/>
            <person name="Pan J."/>
            <person name="Luo Z.H."/>
            <person name="Li M."/>
        </authorList>
    </citation>
    <scope>NUCLEOTIDE SEQUENCE [LARGE SCALE GENOMIC DNA]</scope>
    <source>
        <strain evidence="2">HyVt-460</strain>
    </source>
</reference>
<accession>A0A7V5VES5</accession>
<evidence type="ECO:0000259" key="1">
    <source>
        <dbReference type="Pfam" id="PF03781"/>
    </source>
</evidence>